<dbReference type="Proteomes" id="UP000198379">
    <property type="component" value="Unassembled WGS sequence"/>
</dbReference>
<dbReference type="EMBL" id="FZNY01000006">
    <property type="protein sequence ID" value="SNS05591.1"/>
    <property type="molecule type" value="Genomic_DNA"/>
</dbReference>
<sequence length="143" mass="16308">MSTLKNIFKKYLDESKISDLGSMGGQQQAPSNTNTLKERLIKQSKFNNSILIISIVLLCILFFLGVYFAIYYRDEPTTMSVVLGGSIFSLLGIIVWLRKLWAEKNLMDVSLAIIEDLPPEEAAKYILIIYDKMFRKKSTEDNS</sequence>
<feature type="transmembrane region" description="Helical" evidence="1">
    <location>
        <begin position="49"/>
        <end position="72"/>
    </location>
</feature>
<keyword evidence="1" id="KW-0812">Transmembrane</keyword>
<keyword evidence="1" id="KW-0472">Membrane</keyword>
<evidence type="ECO:0000313" key="2">
    <source>
        <dbReference type="EMBL" id="SNS05591.1"/>
    </source>
</evidence>
<evidence type="ECO:0000256" key="1">
    <source>
        <dbReference type="SAM" id="Phobius"/>
    </source>
</evidence>
<keyword evidence="1" id="KW-1133">Transmembrane helix</keyword>
<reference evidence="2 3" key="1">
    <citation type="submission" date="2017-06" db="EMBL/GenBank/DDBJ databases">
        <authorList>
            <person name="Kim H.J."/>
            <person name="Triplett B.A."/>
        </authorList>
    </citation>
    <scope>NUCLEOTIDE SEQUENCE [LARGE SCALE GENOMIC DNA]</scope>
    <source>
        <strain evidence="2 3">DSM 25597</strain>
    </source>
</reference>
<proteinExistence type="predicted"/>
<evidence type="ECO:0000313" key="3">
    <source>
        <dbReference type="Proteomes" id="UP000198379"/>
    </source>
</evidence>
<keyword evidence="3" id="KW-1185">Reference proteome</keyword>
<accession>A0A239BDF7</accession>
<protein>
    <submittedName>
        <fullName evidence="2">Uncharacterized protein</fullName>
    </submittedName>
</protein>
<name>A0A239BDF7_9FLAO</name>
<dbReference type="RefSeq" id="WP_089372699.1">
    <property type="nucleotide sequence ID" value="NZ_BMEP01000005.1"/>
</dbReference>
<organism evidence="2 3">
    <name type="scientific">Dokdonia pacifica</name>
    <dbReference type="NCBI Taxonomy" id="1627892"/>
    <lineage>
        <taxon>Bacteria</taxon>
        <taxon>Pseudomonadati</taxon>
        <taxon>Bacteroidota</taxon>
        <taxon>Flavobacteriia</taxon>
        <taxon>Flavobacteriales</taxon>
        <taxon>Flavobacteriaceae</taxon>
        <taxon>Dokdonia</taxon>
    </lineage>
</organism>
<feature type="transmembrane region" description="Helical" evidence="1">
    <location>
        <begin position="78"/>
        <end position="97"/>
    </location>
</feature>
<dbReference type="AlphaFoldDB" id="A0A239BDF7"/>
<gene>
    <name evidence="2" type="ORF">SAMN06265376_10675</name>
</gene>